<feature type="transmembrane region" description="Helical" evidence="6">
    <location>
        <begin position="122"/>
        <end position="142"/>
    </location>
</feature>
<dbReference type="AlphaFoldDB" id="A0A368VTH0"/>
<dbReference type="EMBL" id="QPJD01000012">
    <property type="protein sequence ID" value="RCW44351.1"/>
    <property type="molecule type" value="Genomic_DNA"/>
</dbReference>
<comment type="caution">
    <text evidence="7">The sequence shown here is derived from an EMBL/GenBank/DDBJ whole genome shotgun (WGS) entry which is preliminary data.</text>
</comment>
<sequence>MPQHGQSFMRGTLVLSAAAFINRILGFISGMYIARVLGAEGIGLLMMAHPLVPLVITITELGLPVAISKLVAEACARGDRVKVRRILHVSLAVTGVLSVTLTTVSLLGSEWIASILLSDPRAYYAMLAITPIAPIVAVSAVLKGYFRGMQQMKTIAVSDVLEHTVQIACVLALVHLLLPYGVAYAAAGAMAASVVSEAISLLFLVASYKLYGESKIKGETWASHLKQGRSTLSELLQIGLPTTGHGVIQSLYSTFQPLLITTSLALAGISTALATKQFGMLAGYAFPLLFMPSFITQSLSTALVPAIGEAAANKNGLLMHERMNQAMGLGLLIGAPATVILFEWATPLTTLVYNAPEAGLLLKILAPMFFLHYFDAPLHAILLGLGRAKATLWNYVVATIFKAIAIFVFGSQFGIAGVAYGIGIGIVMQTLLNFFSISSSIGFYWSIRPYIKVGICMVLMALCGRWTFDYLTVQGLPLLWSVIASIAVSLLLYFVALVLTGALNWKSPLRSRRSGIHPLR</sequence>
<comment type="subcellular location">
    <subcellularLocation>
        <location evidence="1">Cell membrane</location>
        <topology evidence="1">Multi-pass membrane protein</topology>
    </subcellularLocation>
</comment>
<dbReference type="Proteomes" id="UP000252415">
    <property type="component" value="Unassembled WGS sequence"/>
</dbReference>
<feature type="transmembrane region" description="Helical" evidence="6">
    <location>
        <begin position="46"/>
        <end position="66"/>
    </location>
</feature>
<evidence type="ECO:0000256" key="5">
    <source>
        <dbReference type="ARBA" id="ARBA00023136"/>
    </source>
</evidence>
<gene>
    <name evidence="7" type="ORF">DFP97_112217</name>
</gene>
<evidence type="ECO:0000313" key="7">
    <source>
        <dbReference type="EMBL" id="RCW44351.1"/>
    </source>
</evidence>
<dbReference type="PANTHER" id="PTHR30250:SF24">
    <property type="entry name" value="STAGE V SPORULATION PROTEIN B"/>
    <property type="match status" value="1"/>
</dbReference>
<protein>
    <submittedName>
        <fullName evidence="7">Stage V sporulation protein B</fullName>
    </submittedName>
</protein>
<dbReference type="CDD" id="cd13124">
    <property type="entry name" value="MATE_SpoVB_like"/>
    <property type="match status" value="1"/>
</dbReference>
<feature type="transmembrane region" description="Helical" evidence="6">
    <location>
        <begin position="86"/>
        <end position="107"/>
    </location>
</feature>
<evidence type="ECO:0000256" key="1">
    <source>
        <dbReference type="ARBA" id="ARBA00004651"/>
    </source>
</evidence>
<evidence type="ECO:0000256" key="6">
    <source>
        <dbReference type="SAM" id="Phobius"/>
    </source>
</evidence>
<evidence type="ECO:0000256" key="4">
    <source>
        <dbReference type="ARBA" id="ARBA00022989"/>
    </source>
</evidence>
<dbReference type="GO" id="GO:0005886">
    <property type="term" value="C:plasma membrane"/>
    <property type="evidence" value="ECO:0007669"/>
    <property type="project" value="UniProtKB-SubCell"/>
</dbReference>
<feature type="transmembrane region" description="Helical" evidence="6">
    <location>
        <begin position="154"/>
        <end position="178"/>
    </location>
</feature>
<feature type="transmembrane region" description="Helical" evidence="6">
    <location>
        <begin position="449"/>
        <end position="468"/>
    </location>
</feature>
<name>A0A368VTH0_9BACL</name>
<dbReference type="PANTHER" id="PTHR30250">
    <property type="entry name" value="PST FAMILY PREDICTED COLANIC ACID TRANSPORTER"/>
    <property type="match status" value="1"/>
</dbReference>
<dbReference type="NCBIfam" id="TIGR02900">
    <property type="entry name" value="spore_V_B"/>
    <property type="match status" value="1"/>
</dbReference>
<feature type="transmembrane region" description="Helical" evidence="6">
    <location>
        <begin position="258"/>
        <end position="275"/>
    </location>
</feature>
<dbReference type="InterPro" id="IPR024923">
    <property type="entry name" value="PG_synth_SpoVB"/>
</dbReference>
<dbReference type="PIRSF" id="PIRSF038958">
    <property type="entry name" value="PG_synth_SpoVB"/>
    <property type="match status" value="1"/>
</dbReference>
<dbReference type="InterPro" id="IPR002797">
    <property type="entry name" value="Polysacc_synth"/>
</dbReference>
<accession>A0A368VTH0</accession>
<evidence type="ECO:0000313" key="8">
    <source>
        <dbReference type="Proteomes" id="UP000252415"/>
    </source>
</evidence>
<organism evidence="7 8">
    <name type="scientific">Paenibacillus prosopidis</name>
    <dbReference type="NCBI Taxonomy" id="630520"/>
    <lineage>
        <taxon>Bacteria</taxon>
        <taxon>Bacillati</taxon>
        <taxon>Bacillota</taxon>
        <taxon>Bacilli</taxon>
        <taxon>Bacillales</taxon>
        <taxon>Paenibacillaceae</taxon>
        <taxon>Paenibacillus</taxon>
    </lineage>
</organism>
<keyword evidence="2" id="KW-1003">Cell membrane</keyword>
<dbReference type="InterPro" id="IPR014249">
    <property type="entry name" value="Spore_V_B"/>
</dbReference>
<feature type="transmembrane region" description="Helical" evidence="6">
    <location>
        <begin position="392"/>
        <end position="409"/>
    </location>
</feature>
<dbReference type="RefSeq" id="WP_114381887.1">
    <property type="nucleotide sequence ID" value="NZ_QPJD01000012.1"/>
</dbReference>
<evidence type="ECO:0000256" key="2">
    <source>
        <dbReference type="ARBA" id="ARBA00022475"/>
    </source>
</evidence>
<keyword evidence="5 6" id="KW-0472">Membrane</keyword>
<evidence type="ECO:0000256" key="3">
    <source>
        <dbReference type="ARBA" id="ARBA00022692"/>
    </source>
</evidence>
<feature type="transmembrane region" description="Helical" evidence="6">
    <location>
        <begin position="326"/>
        <end position="344"/>
    </location>
</feature>
<keyword evidence="4 6" id="KW-1133">Transmembrane helix</keyword>
<feature type="transmembrane region" description="Helical" evidence="6">
    <location>
        <begin position="12"/>
        <end position="34"/>
    </location>
</feature>
<dbReference type="InterPro" id="IPR050833">
    <property type="entry name" value="Poly_Biosynth_Transport"/>
</dbReference>
<dbReference type="Pfam" id="PF01943">
    <property type="entry name" value="Polysacc_synt"/>
    <property type="match status" value="1"/>
</dbReference>
<keyword evidence="3 6" id="KW-0812">Transmembrane</keyword>
<feature type="transmembrane region" description="Helical" evidence="6">
    <location>
        <begin position="184"/>
        <end position="208"/>
    </location>
</feature>
<feature type="transmembrane region" description="Helical" evidence="6">
    <location>
        <begin position="364"/>
        <end position="385"/>
    </location>
</feature>
<keyword evidence="8" id="KW-1185">Reference proteome</keyword>
<reference evidence="7 8" key="1">
    <citation type="submission" date="2018-07" db="EMBL/GenBank/DDBJ databases">
        <title>Genomic Encyclopedia of Type Strains, Phase III (KMG-III): the genomes of soil and plant-associated and newly described type strains.</title>
        <authorList>
            <person name="Whitman W."/>
        </authorList>
    </citation>
    <scope>NUCLEOTIDE SEQUENCE [LARGE SCALE GENOMIC DNA]</scope>
    <source>
        <strain evidence="7 8">CECT 7506</strain>
    </source>
</reference>
<proteinExistence type="predicted"/>
<feature type="transmembrane region" description="Helical" evidence="6">
    <location>
        <begin position="281"/>
        <end position="305"/>
    </location>
</feature>
<feature type="transmembrane region" description="Helical" evidence="6">
    <location>
        <begin position="415"/>
        <end position="437"/>
    </location>
</feature>
<dbReference type="OrthoDB" id="9775950at2"/>
<feature type="transmembrane region" description="Helical" evidence="6">
    <location>
        <begin position="480"/>
        <end position="503"/>
    </location>
</feature>